<evidence type="ECO:0000256" key="2">
    <source>
        <dbReference type="ARBA" id="ARBA00009810"/>
    </source>
</evidence>
<evidence type="ECO:0000256" key="4">
    <source>
        <dbReference type="ARBA" id="ARBA00022452"/>
    </source>
</evidence>
<name>A0ABD7N146_9ENTR</name>
<evidence type="ECO:0000259" key="15">
    <source>
        <dbReference type="Pfam" id="PF00593"/>
    </source>
</evidence>
<accession>A0ABD7N146</accession>
<dbReference type="Proteomes" id="UP000252079">
    <property type="component" value="Unassembled WGS sequence"/>
</dbReference>
<keyword evidence="6 14" id="KW-0732">Signal</keyword>
<dbReference type="PROSITE" id="PS52016">
    <property type="entry name" value="TONB_DEPENDENT_REC_3"/>
    <property type="match status" value="1"/>
</dbReference>
<evidence type="ECO:0000256" key="6">
    <source>
        <dbReference type="ARBA" id="ARBA00022729"/>
    </source>
</evidence>
<dbReference type="GO" id="GO:0009279">
    <property type="term" value="C:cell outer membrane"/>
    <property type="evidence" value="ECO:0007669"/>
    <property type="project" value="UniProtKB-SubCell"/>
</dbReference>
<dbReference type="PANTHER" id="PTHR30069">
    <property type="entry name" value="TONB-DEPENDENT OUTER MEMBRANE RECEPTOR"/>
    <property type="match status" value="1"/>
</dbReference>
<evidence type="ECO:0000313" key="17">
    <source>
        <dbReference type="EMBL" id="SSF70988.1"/>
    </source>
</evidence>
<keyword evidence="7 12" id="KW-0798">TonB box</keyword>
<reference evidence="17 18" key="1">
    <citation type="submission" date="2018-07" db="EMBL/GenBank/DDBJ databases">
        <authorList>
            <consortium name="Pathogen Informatics"/>
        </authorList>
    </citation>
    <scope>NUCLEOTIDE SEQUENCE [LARGE SCALE GENOMIC DNA]</scope>
    <source>
        <strain evidence="17 18">4300STDY6636950</strain>
    </source>
</reference>
<dbReference type="InterPro" id="IPR039426">
    <property type="entry name" value="TonB-dep_rcpt-like"/>
</dbReference>
<dbReference type="Pfam" id="PF00593">
    <property type="entry name" value="TonB_dep_Rec_b-barrel"/>
    <property type="match status" value="1"/>
</dbReference>
<dbReference type="Pfam" id="PF07715">
    <property type="entry name" value="Plug"/>
    <property type="match status" value="1"/>
</dbReference>
<organism evidence="17 18">
    <name type="scientific">Klebsiella quasipneumoniae</name>
    <dbReference type="NCBI Taxonomy" id="1463165"/>
    <lineage>
        <taxon>Bacteria</taxon>
        <taxon>Pseudomonadati</taxon>
        <taxon>Pseudomonadota</taxon>
        <taxon>Gammaproteobacteria</taxon>
        <taxon>Enterobacterales</taxon>
        <taxon>Enterobacteriaceae</taxon>
        <taxon>Klebsiella/Raoultella group</taxon>
        <taxon>Klebsiella</taxon>
        <taxon>Klebsiella pneumoniae complex</taxon>
    </lineage>
</organism>
<comment type="similarity">
    <text evidence="2 11 13">Belongs to the TonB-dependent receptor family.</text>
</comment>
<evidence type="ECO:0000256" key="11">
    <source>
        <dbReference type="PROSITE-ProRule" id="PRU01360"/>
    </source>
</evidence>
<evidence type="ECO:0000259" key="16">
    <source>
        <dbReference type="Pfam" id="PF07715"/>
    </source>
</evidence>
<evidence type="ECO:0000256" key="10">
    <source>
        <dbReference type="ARBA" id="ARBA00023237"/>
    </source>
</evidence>
<dbReference type="Gene3D" id="2.40.170.20">
    <property type="entry name" value="TonB-dependent receptor, beta-barrel domain"/>
    <property type="match status" value="1"/>
</dbReference>
<dbReference type="InterPro" id="IPR037066">
    <property type="entry name" value="Plug_dom_sf"/>
</dbReference>
<dbReference type="EMBL" id="UFBM01000011">
    <property type="protein sequence ID" value="SSF70988.1"/>
    <property type="molecule type" value="Genomic_DNA"/>
</dbReference>
<dbReference type="InterPro" id="IPR012910">
    <property type="entry name" value="Plug_dom"/>
</dbReference>
<protein>
    <submittedName>
        <fullName evidence="17">TonB-dependent receptor</fullName>
    </submittedName>
</protein>
<feature type="signal peptide" evidence="14">
    <location>
        <begin position="1"/>
        <end position="21"/>
    </location>
</feature>
<dbReference type="InterPro" id="IPR000531">
    <property type="entry name" value="Beta-barrel_TonB"/>
</dbReference>
<dbReference type="InterPro" id="IPR010105">
    <property type="entry name" value="TonB_sidphr_rcpt"/>
</dbReference>
<dbReference type="FunFam" id="2.170.130.10:FF:000011">
    <property type="entry name" value="TonB-dependent siderophore receptor"/>
    <property type="match status" value="1"/>
</dbReference>
<evidence type="ECO:0000256" key="8">
    <source>
        <dbReference type="ARBA" id="ARBA00023136"/>
    </source>
</evidence>
<keyword evidence="3 11" id="KW-0813">Transport</keyword>
<feature type="short sequence motif" description="TonB box" evidence="12">
    <location>
        <begin position="28"/>
        <end position="34"/>
    </location>
</feature>
<evidence type="ECO:0000256" key="3">
    <source>
        <dbReference type="ARBA" id="ARBA00022448"/>
    </source>
</evidence>
<evidence type="ECO:0000256" key="12">
    <source>
        <dbReference type="PROSITE-ProRule" id="PRU10143"/>
    </source>
</evidence>
<dbReference type="NCBIfam" id="TIGR01783">
    <property type="entry name" value="TonB-siderophor"/>
    <property type="match status" value="1"/>
</dbReference>
<keyword evidence="10 11" id="KW-0998">Cell outer membrane</keyword>
<dbReference type="GO" id="GO:0033214">
    <property type="term" value="P:siderophore-iron import into cell"/>
    <property type="evidence" value="ECO:0007669"/>
    <property type="project" value="UniProtKB-ARBA"/>
</dbReference>
<dbReference type="InterPro" id="IPR010916">
    <property type="entry name" value="TonB_box_CS"/>
</dbReference>
<keyword evidence="5 11" id="KW-0812">Transmembrane</keyword>
<evidence type="ECO:0000256" key="1">
    <source>
        <dbReference type="ARBA" id="ARBA00004571"/>
    </source>
</evidence>
<evidence type="ECO:0000256" key="7">
    <source>
        <dbReference type="ARBA" id="ARBA00023077"/>
    </source>
</evidence>
<evidence type="ECO:0000256" key="13">
    <source>
        <dbReference type="RuleBase" id="RU003357"/>
    </source>
</evidence>
<sequence>MKKRLWVLHPLLLASALPALAAQSEEDSIIVSANRTHRTVAEMAQTTWVIEGQEIEQQVQGGKEFKDVLAQLIPGIDVSSQGRTNYGMNMRGRAIVVLIDGVRLNSSRTDSRQLDAIDPFNIEHVEVISGATSLYGGGSTGGLINIVTKKGQQDRQVDLEVGSKSGFANSNDHDERVAAAVSGGTDHASGRLSVAYQRFGGWYDGNNDALILDNTQTGLQHSDRLDVMGTGTIEIDDNRQLQLVTQYYKSQGDDDYGLWLGKNMSAVTSGGKAYTTDGLNSDRIPGTERHLISLQYSDADFFGQNLVSQVYYRDESLTFYPFPTLSKGQVSSFSSSQQDTDQYGAKLTLNSQPLAGWDLTWGLDADHETFNANQMFFDLQQSLASGGLHNESIYTTGRYPGYSISNVAPFLQSSYDLNDIFTLSGGVRYQWTENRVDDFVG</sequence>
<comment type="subcellular location">
    <subcellularLocation>
        <location evidence="1 11">Cell outer membrane</location>
        <topology evidence="1 11">Multi-pass membrane protein</topology>
    </subcellularLocation>
</comment>
<evidence type="ECO:0000256" key="5">
    <source>
        <dbReference type="ARBA" id="ARBA00022692"/>
    </source>
</evidence>
<keyword evidence="4 11" id="KW-1134">Transmembrane beta strand</keyword>
<feature type="domain" description="TonB-dependent receptor-like beta-barrel" evidence="15">
    <location>
        <begin position="234"/>
        <end position="439"/>
    </location>
</feature>
<dbReference type="SUPFAM" id="SSF56935">
    <property type="entry name" value="Porins"/>
    <property type="match status" value="1"/>
</dbReference>
<feature type="chain" id="PRO_5044810441" evidence="14">
    <location>
        <begin position="22"/>
        <end position="441"/>
    </location>
</feature>
<keyword evidence="9 17" id="KW-0675">Receptor</keyword>
<dbReference type="InterPro" id="IPR036942">
    <property type="entry name" value="Beta-barrel_TonB_sf"/>
</dbReference>
<dbReference type="Gene3D" id="2.170.130.10">
    <property type="entry name" value="TonB-dependent receptor, plug domain"/>
    <property type="match status" value="1"/>
</dbReference>
<evidence type="ECO:0000313" key="18">
    <source>
        <dbReference type="Proteomes" id="UP000252079"/>
    </source>
</evidence>
<gene>
    <name evidence="17" type="primary">iutA_1</name>
    <name evidence="17" type="ORF">SAMEA23995918_02134</name>
</gene>
<evidence type="ECO:0000256" key="9">
    <source>
        <dbReference type="ARBA" id="ARBA00023170"/>
    </source>
</evidence>
<comment type="caution">
    <text evidence="17">The sequence shown here is derived from an EMBL/GenBank/DDBJ whole genome shotgun (WGS) entry which is preliminary data.</text>
</comment>
<proteinExistence type="inferred from homology"/>
<feature type="domain" description="TonB-dependent receptor plug" evidence="16">
    <location>
        <begin position="41"/>
        <end position="142"/>
    </location>
</feature>
<dbReference type="PANTHER" id="PTHR30069:SF42">
    <property type="entry name" value="FERRIC AEROBACTIN RECEPTOR"/>
    <property type="match status" value="1"/>
</dbReference>
<dbReference type="AlphaFoldDB" id="A0ABD7N146"/>
<dbReference type="PROSITE" id="PS00430">
    <property type="entry name" value="TONB_DEPENDENT_REC_1"/>
    <property type="match status" value="1"/>
</dbReference>
<evidence type="ECO:0000256" key="14">
    <source>
        <dbReference type="SAM" id="SignalP"/>
    </source>
</evidence>
<keyword evidence="8 11" id="KW-0472">Membrane</keyword>